<protein>
    <recommendedName>
        <fullName evidence="6">Glycosyltransferase 2-like domain-containing protein</fullName>
    </recommendedName>
</protein>
<evidence type="ECO:0000313" key="7">
    <source>
        <dbReference type="EMBL" id="GIH39177.1"/>
    </source>
</evidence>
<feature type="compositionally biased region" description="Low complexity" evidence="5">
    <location>
        <begin position="14"/>
        <end position="45"/>
    </location>
</feature>
<dbReference type="RefSeq" id="WP_204056732.1">
    <property type="nucleotide sequence ID" value="NZ_BAAAGP010000016.1"/>
</dbReference>
<feature type="region of interest" description="Disordered" evidence="5">
    <location>
        <begin position="1"/>
        <end position="53"/>
    </location>
</feature>
<evidence type="ECO:0000256" key="4">
    <source>
        <dbReference type="ARBA" id="ARBA00022679"/>
    </source>
</evidence>
<dbReference type="Gene3D" id="3.90.550.10">
    <property type="entry name" value="Spore Coat Polysaccharide Biosynthesis Protein SpsA, Chain A"/>
    <property type="match status" value="1"/>
</dbReference>
<name>A0ABQ4FWI2_9ACTN</name>
<keyword evidence="8" id="KW-1185">Reference proteome</keyword>
<comment type="similarity">
    <text evidence="2">Belongs to the glycosyltransferase 2 family.</text>
</comment>
<evidence type="ECO:0000313" key="8">
    <source>
        <dbReference type="Proteomes" id="UP000603904"/>
    </source>
</evidence>
<dbReference type="PANTHER" id="PTHR43179:SF12">
    <property type="entry name" value="GALACTOFURANOSYLTRANSFERASE GLFT2"/>
    <property type="match status" value="1"/>
</dbReference>
<keyword evidence="4" id="KW-0808">Transferase</keyword>
<dbReference type="EMBL" id="BOOC01000006">
    <property type="protein sequence ID" value="GIH39177.1"/>
    <property type="molecule type" value="Genomic_DNA"/>
</dbReference>
<dbReference type="InterPro" id="IPR029044">
    <property type="entry name" value="Nucleotide-diphossugar_trans"/>
</dbReference>
<organism evidence="7 8">
    <name type="scientific">Microbispora corallina</name>
    <dbReference type="NCBI Taxonomy" id="83302"/>
    <lineage>
        <taxon>Bacteria</taxon>
        <taxon>Bacillati</taxon>
        <taxon>Actinomycetota</taxon>
        <taxon>Actinomycetes</taxon>
        <taxon>Streptosporangiales</taxon>
        <taxon>Streptosporangiaceae</taxon>
        <taxon>Microbispora</taxon>
    </lineage>
</organism>
<evidence type="ECO:0000256" key="1">
    <source>
        <dbReference type="ARBA" id="ARBA00004776"/>
    </source>
</evidence>
<dbReference type="Proteomes" id="UP000603904">
    <property type="component" value="Unassembled WGS sequence"/>
</dbReference>
<dbReference type="InterPro" id="IPR001173">
    <property type="entry name" value="Glyco_trans_2-like"/>
</dbReference>
<proteinExistence type="inferred from homology"/>
<comment type="pathway">
    <text evidence="1">Cell wall biogenesis; cell wall polysaccharide biosynthesis.</text>
</comment>
<evidence type="ECO:0000256" key="2">
    <source>
        <dbReference type="ARBA" id="ARBA00006739"/>
    </source>
</evidence>
<dbReference type="SUPFAM" id="SSF53448">
    <property type="entry name" value="Nucleotide-diphospho-sugar transferases"/>
    <property type="match status" value="1"/>
</dbReference>
<dbReference type="Pfam" id="PF00535">
    <property type="entry name" value="Glycos_transf_2"/>
    <property type="match status" value="1"/>
</dbReference>
<reference evidence="7 8" key="1">
    <citation type="submission" date="2021-01" db="EMBL/GenBank/DDBJ databases">
        <title>Whole genome shotgun sequence of Microbispora corallina NBRC 16416.</title>
        <authorList>
            <person name="Komaki H."/>
            <person name="Tamura T."/>
        </authorList>
    </citation>
    <scope>NUCLEOTIDE SEQUENCE [LARGE SCALE GENOMIC DNA]</scope>
    <source>
        <strain evidence="7 8">NBRC 16416</strain>
    </source>
</reference>
<accession>A0ABQ4FWI2</accession>
<evidence type="ECO:0000259" key="6">
    <source>
        <dbReference type="Pfam" id="PF00535"/>
    </source>
</evidence>
<comment type="caution">
    <text evidence="7">The sequence shown here is derived from an EMBL/GenBank/DDBJ whole genome shotgun (WGS) entry which is preliminary data.</text>
</comment>
<keyword evidence="3" id="KW-0328">Glycosyltransferase</keyword>
<feature type="domain" description="Glycosyltransferase 2-like" evidence="6">
    <location>
        <begin position="58"/>
        <end position="157"/>
    </location>
</feature>
<dbReference type="PANTHER" id="PTHR43179">
    <property type="entry name" value="RHAMNOSYLTRANSFERASE WBBL"/>
    <property type="match status" value="1"/>
</dbReference>
<gene>
    <name evidence="7" type="ORF">Mco01_21770</name>
</gene>
<evidence type="ECO:0000256" key="5">
    <source>
        <dbReference type="SAM" id="MobiDB-lite"/>
    </source>
</evidence>
<sequence>MTRPTPGGDRRRTTAAAPGAAAETTPRATQAKARGKASGTAAARGRTARKDSGPAVTVVIPTIGRPSLAATLAAIGPGPEIIVVDDRTGDPEPLAVPARVRVLRSGGRGPAAARNVGWRAATTPWVAFVDDDVVPGPGWVEALARDLADLPATVGGSQARLEVPLPGDRRPTDAERNTAGLAGARWITADMAYRRSALEAAGGFDERFPAAYREDCDLALRVEAAGFSLVGGERLTRHPVRPDGFWSSVRLQRGNADDALMRRVHGPGWRDAIGGAPGRLRRHALTTGAAVLALGLSAAAALTARPGPGRRALGAAAGAAGLAWLGLTAEFAWARIAPGPRTAEEILRMTVTSVVIPPVACAHRLRGEASARAGGRS</sequence>
<evidence type="ECO:0000256" key="3">
    <source>
        <dbReference type="ARBA" id="ARBA00022676"/>
    </source>
</evidence>